<dbReference type="GO" id="GO:0043190">
    <property type="term" value="C:ATP-binding cassette (ABC) transporter complex"/>
    <property type="evidence" value="ECO:0007669"/>
    <property type="project" value="InterPro"/>
</dbReference>
<evidence type="ECO:0000256" key="4">
    <source>
        <dbReference type="ARBA" id="ARBA00022989"/>
    </source>
</evidence>
<evidence type="ECO:0000313" key="9">
    <source>
        <dbReference type="Proteomes" id="UP000254575"/>
    </source>
</evidence>
<gene>
    <name evidence="8" type="ORF">NCTC10717_00487</name>
</gene>
<dbReference type="InterPro" id="IPR037294">
    <property type="entry name" value="ABC_BtuC-like"/>
</dbReference>
<keyword evidence="9" id="KW-1185">Reference proteome</keyword>
<dbReference type="OrthoDB" id="9778117at2"/>
<reference evidence="8 9" key="1">
    <citation type="submission" date="2018-06" db="EMBL/GenBank/DDBJ databases">
        <authorList>
            <consortium name="Pathogen Informatics"/>
            <person name="Doyle S."/>
        </authorList>
    </citation>
    <scope>NUCLEOTIDE SEQUENCE [LARGE SCALE GENOMIC DNA]</scope>
    <source>
        <strain evidence="8 9">NCTC10717</strain>
    </source>
</reference>
<keyword evidence="6" id="KW-0813">Transport</keyword>
<protein>
    <submittedName>
        <fullName evidence="8">High-affinity zinc transporter membrane component</fullName>
    </submittedName>
</protein>
<comment type="subcellular location">
    <subcellularLocation>
        <location evidence="6">Cell membrane</location>
        <topology evidence="6">Multi-pass membrane protein</topology>
    </subcellularLocation>
    <subcellularLocation>
        <location evidence="1">Membrane</location>
        <topology evidence="1">Multi-pass membrane protein</topology>
    </subcellularLocation>
</comment>
<feature type="transmembrane region" description="Helical" evidence="7">
    <location>
        <begin position="80"/>
        <end position="98"/>
    </location>
</feature>
<name>A0A380MMX3_9GAMM</name>
<comment type="similarity">
    <text evidence="2 6">Belongs to the ABC-3 integral membrane protein family.</text>
</comment>
<dbReference type="EMBL" id="UHIA01000003">
    <property type="protein sequence ID" value="SUO92318.1"/>
    <property type="molecule type" value="Genomic_DNA"/>
</dbReference>
<feature type="transmembrane region" description="Helical" evidence="7">
    <location>
        <begin position="22"/>
        <end position="50"/>
    </location>
</feature>
<dbReference type="Gene3D" id="1.10.3470.10">
    <property type="entry name" value="ABC transporter involved in vitamin B12 uptake, BtuC"/>
    <property type="match status" value="1"/>
</dbReference>
<evidence type="ECO:0000256" key="7">
    <source>
        <dbReference type="SAM" id="Phobius"/>
    </source>
</evidence>
<evidence type="ECO:0000256" key="1">
    <source>
        <dbReference type="ARBA" id="ARBA00004141"/>
    </source>
</evidence>
<dbReference type="GO" id="GO:0010043">
    <property type="term" value="P:response to zinc ion"/>
    <property type="evidence" value="ECO:0007669"/>
    <property type="project" value="TreeGrafter"/>
</dbReference>
<dbReference type="PANTHER" id="PTHR30477">
    <property type="entry name" value="ABC-TRANSPORTER METAL-BINDING PROTEIN"/>
    <property type="match status" value="1"/>
</dbReference>
<accession>A0A380MMX3</accession>
<dbReference type="Proteomes" id="UP000254575">
    <property type="component" value="Unassembled WGS sequence"/>
</dbReference>
<evidence type="ECO:0000256" key="3">
    <source>
        <dbReference type="ARBA" id="ARBA00022692"/>
    </source>
</evidence>
<dbReference type="GO" id="GO:0055085">
    <property type="term" value="P:transmembrane transport"/>
    <property type="evidence" value="ECO:0007669"/>
    <property type="project" value="InterPro"/>
</dbReference>
<organism evidence="8 9">
    <name type="scientific">Suttonella indologenes</name>
    <dbReference type="NCBI Taxonomy" id="13276"/>
    <lineage>
        <taxon>Bacteria</taxon>
        <taxon>Pseudomonadati</taxon>
        <taxon>Pseudomonadota</taxon>
        <taxon>Gammaproteobacteria</taxon>
        <taxon>Cardiobacteriales</taxon>
        <taxon>Cardiobacteriaceae</taxon>
        <taxon>Suttonella</taxon>
    </lineage>
</organism>
<evidence type="ECO:0000256" key="2">
    <source>
        <dbReference type="ARBA" id="ARBA00008034"/>
    </source>
</evidence>
<evidence type="ECO:0000256" key="6">
    <source>
        <dbReference type="RuleBase" id="RU003943"/>
    </source>
</evidence>
<dbReference type="SUPFAM" id="SSF81345">
    <property type="entry name" value="ABC transporter involved in vitamin B12 uptake, BtuC"/>
    <property type="match status" value="1"/>
</dbReference>
<sequence length="105" mass="11179">MLISFNPQLAKVRKVKVILLDYLFIVLITLATISALKIIGAILVGALLVIPAAAARLIAGSMRQFFFLSVAIAYDIPAPSGGAIILIAGSCFMLLVIVKQLARIK</sequence>
<proteinExistence type="inferred from homology"/>
<dbReference type="AlphaFoldDB" id="A0A380MMX3"/>
<dbReference type="InterPro" id="IPR001626">
    <property type="entry name" value="ABC_TroCD"/>
</dbReference>
<evidence type="ECO:0000313" key="8">
    <source>
        <dbReference type="EMBL" id="SUO92318.1"/>
    </source>
</evidence>
<keyword evidence="5 7" id="KW-0472">Membrane</keyword>
<dbReference type="Pfam" id="PF00950">
    <property type="entry name" value="ABC-3"/>
    <property type="match status" value="1"/>
</dbReference>
<evidence type="ECO:0000256" key="5">
    <source>
        <dbReference type="ARBA" id="ARBA00023136"/>
    </source>
</evidence>
<dbReference type="PANTHER" id="PTHR30477:SF18">
    <property type="entry name" value="METAL TRANSPORT SYSTEM MEMBRANE PROTEIN CT_417-RELATED"/>
    <property type="match status" value="1"/>
</dbReference>
<keyword evidence="3 6" id="KW-0812">Transmembrane</keyword>
<keyword evidence="4 7" id="KW-1133">Transmembrane helix</keyword>